<sequence>MQHSACVILLFLSIYALCWPYDESLVDYNLNDNKSAESPLDYWGAWPDHEYHPSPDNWRFPVYTIFLDRVSNGDPTNDDINGTAFEHVVNSNQMRHGGDLDGLIDTLDYIQGMGFKAIYFAGTYLMNLPWAYDGYSPVDTTLLDMHYGSLEDWRRTVTEIHKRDMYVLVDNTLSTLSNLIGFKDHLNGSADFEAREYKVEWVTERKYADFQFGNEYNETCNYPKFWNETGFPLTSDGVEDLKGCYNSDFDQYGELEAFGNFPDWQRQLTKFASVQDRLREWHEPVRDVITRHSCLQIASLDIDGFRFDKAVQATLEPLSEMASVYRECAKKLGKNNFFLPGEITSGDGFGSLYLGRGRQPNQRPDSASAGARLTNTSESAFLRDDGMQALDASAFHYTIYRSMTRFLGMDGNLVAGFDLPTDFVEAWNEMLATNDFLNAFTGELDPRHMYGVSNQDNFRWPAVKNGTDKYLLGLYIITLELPGIPLILWGEEQAMYVFDATASNYLFGRQPMTSQTAWWTNGCFNLNTSKFYDFPIQKGRDGCNDITVTYDQRNPAHPLRNIMKRMFEIRTHYPVANDGLFVQTISQLTKDIFLPGSSTTPTVTGLWSVLRGYFPGVQKEATHGNQTLWLVYQNGNTTESYGGNCSNKDVALLAPFESGTRLKNLFYPYEELTLEDGPNNTYGCVRSMRLLPWEYRAYVESDRFVEPGPTVTDFLPGHDTRLLSSQDMGETIPIQLGYSKEMECDRITKAIVLNSTTEKGITASIDTSSVNCTKISARMTSNNFVGEIPTVWTWSANLKNVYHGIHQLTVANVSSSGVYTNSTDKFLLRIGVYNNPLISPLSNYSTSLVHKSGDRFYVQHNAAGADNFRYSTDFGSTWSEWKPYSGGNTTVSISPWTRTDKQGWKGTHIRVQYFSRLTGSSDYIQEGDYDWEEHAVRRFPHLWFNGPYNQYGYDAGLDNEMKFDLKTSTWDYDFVYEWPAVGQLNVWGTDKGGIPDNTEVYGDVGNSSVVQKLPPSYLSSNVINITSSPPFPHLGWTISLNDGNLRYQLIPVGSGWAQLVLFILLSVVPILAAVTGVLIFIRNFYRVKLNKDGNVLKADRLPILLYRRIKDKLAGYDDSENLLSEKDVPTGIAVAGAIDQRRTVLIATMEYDIQDWKIKVKIGGLGVMAQLMSQNLKHQNLIWVVPCVGDIDYPEDTPIEPFVVMILDKPYLVKVQYHIVDNITYVLLDAPVFRQQTKAEPYPPRMDDLESAIYYSAWNQCIAETINRAPSIDLYHINDFHGCVAPLYLLPTRTIPVCLSLHNAEFQGLWPLRTPTEKKEVCSVFNLPVDIATKYCQFGNVFNLLHTGASYLRFHQRGFGAVGVSEKYGKRSWARYPIFWSLNSIGSLPNPDPSDTGAVKDDSEVQVTIQSDIEHVNDKLQAQKWAGLKEDANADLLVFVGRWSKQKGVDLIADVMPGILSARPQVQLICIGPIVDLYGKLAAIKLERIMEMFPGRVFSRPEFTILPPHVFSGADFALIPSRDEPFGLVAVEFGRKGALGIGSLIGGLGQMPGWWYTVESDSARHLLHQLRTAIESALDSSQESREEMRANSAKQRFPVLEWVQKLDVLQRTAINIHHMKNRHIAEGPPRESQTYWDTQSVRFSTRSRPVSNQSMAELSDISPGRTSQPIQPSLLQLQAVELKEMKDVDSNRSSFLGRKLSLGRRSGPGQGRKRLVKKSLRESQMSDRTMDGDTTDGEEDDAVTSQENYISPEEAMAAVNQALGSHDLNTSPGSVNNHSHGGSNLSTSGSSRFVSRDSSPVRTPELADDLGSGNTTSVARTRGVSVLSLPSVVGDHDQPVFQLQKVDPTFTDSMGHFTRHFEKQLTNLNKKNSATDHCIEVYLMKSERKFFDMYTDAQLKKQPKERPLTGASLDHAVDDAPYNHTSHAPDQPESNGSDGIDQWLSRLGYKRPIAIRRFMRWRVGNWPVYALFLGLGQIIATNSAQITLLVGQIGEPAVKLYIIAAVYCLSSLVWWFLFYRFPSVIVLTLPWFIYSIAFTIIGVSPFGLSALGRAWAQNVAAGVYAAASSSGSLFFALNFGDQGAVPVKDWMFRASLIQGIQQMYTVVLWFWSSRVTAVEVEGISTAALSTWRLTAVVMPIAAVCFTIGVLMALGLPKYYRQSPGKILFFYTSLFRRRIVLWFFFMVIVQNWFLSAMYGRNWSFLWSSQHAKKWEVLVLVVFFFIVLWIIVLFIFRFLSKEHSWILPVFGLSLGAPRWAQTWWGTSNIGYYLPWAGGLTSGALISRCLWLWLGVLDEIQQVGLGMILLQTLTRVHVCFVLLAAQSLGSIATICARGFAPDKVGPAGVFPAVGSSVDKIGSAWLWIALFFQLLASFGFLLFYRREQLNRP</sequence>
<evidence type="ECO:0000313" key="11">
    <source>
        <dbReference type="EMBL" id="OQD74276.1"/>
    </source>
</evidence>
<keyword evidence="12" id="KW-1185">Reference proteome</keyword>
<evidence type="ECO:0000256" key="5">
    <source>
        <dbReference type="ARBA" id="ARBA00023316"/>
    </source>
</evidence>
<dbReference type="InterPro" id="IPR058659">
    <property type="entry name" value="Mok11-13/Ags1-like_CBM"/>
</dbReference>
<evidence type="ECO:0000256" key="6">
    <source>
        <dbReference type="ARBA" id="ARBA00048960"/>
    </source>
</evidence>
<feature type="compositionally biased region" description="Basic and acidic residues" evidence="7">
    <location>
        <begin position="1719"/>
        <end position="1731"/>
    </location>
</feature>
<feature type="domain" description="Glycosyl hydrolase family 13 catalytic" evidence="10">
    <location>
        <begin position="64"/>
        <end position="544"/>
    </location>
</feature>
<feature type="transmembrane region" description="Helical" evidence="8">
    <location>
        <begin position="2091"/>
        <end position="2111"/>
    </location>
</feature>
<dbReference type="Pfam" id="PF08323">
    <property type="entry name" value="Glyco_transf_5"/>
    <property type="match status" value="1"/>
</dbReference>
<evidence type="ECO:0000259" key="10">
    <source>
        <dbReference type="SMART" id="SM00642"/>
    </source>
</evidence>
<feature type="transmembrane region" description="Helical" evidence="8">
    <location>
        <begin position="2031"/>
        <end position="2055"/>
    </location>
</feature>
<feature type="region of interest" description="Disordered" evidence="7">
    <location>
        <begin position="1643"/>
        <end position="1670"/>
    </location>
</feature>
<feature type="transmembrane region" description="Helical" evidence="8">
    <location>
        <begin position="1966"/>
        <end position="1988"/>
    </location>
</feature>
<dbReference type="InterPro" id="IPR013534">
    <property type="entry name" value="Starch_synth_cat_dom"/>
</dbReference>
<dbReference type="InterPro" id="IPR006047">
    <property type="entry name" value="GH13_cat_dom"/>
</dbReference>
<dbReference type="InterPro" id="IPR058657">
    <property type="entry name" value="Mok11-13/Ags1-like_Ig"/>
</dbReference>
<dbReference type="STRING" id="69771.A0A1V6PCM7"/>
<name>A0A1V6PCM7_PENDC</name>
<feature type="transmembrane region" description="Helical" evidence="8">
    <location>
        <begin position="2270"/>
        <end position="2294"/>
    </location>
</feature>
<dbReference type="GO" id="GO:0047657">
    <property type="term" value="F:alpha-1,3-glucan synthase activity"/>
    <property type="evidence" value="ECO:0007669"/>
    <property type="project" value="UniProtKB-EC"/>
</dbReference>
<dbReference type="InterPro" id="IPR058656">
    <property type="entry name" value="Mok11-13/Ags1-like_GH"/>
</dbReference>
<accession>A0A1V6PCM7</accession>
<dbReference type="SMART" id="SM00642">
    <property type="entry name" value="Aamy"/>
    <property type="match status" value="1"/>
</dbReference>
<dbReference type="Pfam" id="PF26122">
    <property type="entry name" value="CBM_Mok13"/>
    <property type="match status" value="1"/>
</dbReference>
<dbReference type="EMBL" id="MDYL01000011">
    <property type="protein sequence ID" value="OQD74276.1"/>
    <property type="molecule type" value="Genomic_DNA"/>
</dbReference>
<feature type="transmembrane region" description="Helical" evidence="8">
    <location>
        <begin position="2174"/>
        <end position="2193"/>
    </location>
</feature>
<dbReference type="Pfam" id="PF26114">
    <property type="entry name" value="Ig_2_Mok13"/>
    <property type="match status" value="1"/>
</dbReference>
<dbReference type="CDD" id="cd06174">
    <property type="entry name" value="MFS"/>
    <property type="match status" value="1"/>
</dbReference>
<feature type="region of interest" description="Disordered" evidence="7">
    <location>
        <begin position="1696"/>
        <end position="1745"/>
    </location>
</feature>
<evidence type="ECO:0000256" key="7">
    <source>
        <dbReference type="SAM" id="MobiDB-lite"/>
    </source>
</evidence>
<dbReference type="Gene3D" id="3.40.50.2000">
    <property type="entry name" value="Glycogen Phosphorylase B"/>
    <property type="match status" value="2"/>
</dbReference>
<evidence type="ECO:0000313" key="12">
    <source>
        <dbReference type="Proteomes" id="UP000191522"/>
    </source>
</evidence>
<dbReference type="PANTHER" id="PTHR47182">
    <property type="entry name" value="CELL WALL ALPHA-1,3-GLUCAN SYNTHASE AGS1-RELATED"/>
    <property type="match status" value="1"/>
</dbReference>
<dbReference type="InterPro" id="IPR001296">
    <property type="entry name" value="Glyco_trans_1"/>
</dbReference>
<feature type="region of interest" description="Disordered" evidence="7">
    <location>
        <begin position="1919"/>
        <end position="1938"/>
    </location>
</feature>
<feature type="compositionally biased region" description="Acidic residues" evidence="7">
    <location>
        <begin position="1733"/>
        <end position="1742"/>
    </location>
</feature>
<feature type="compositionally biased region" description="Polar residues" evidence="7">
    <location>
        <begin position="1643"/>
        <end position="1656"/>
    </location>
</feature>
<dbReference type="FunFam" id="3.40.50.2000:FF:000052">
    <property type="entry name" value="Alpha-1,3-glucan synthase Ags2"/>
    <property type="match status" value="1"/>
</dbReference>
<dbReference type="InterPro" id="IPR058658">
    <property type="entry name" value="Mok11-13/Ags1-like_Ig_2"/>
</dbReference>
<dbReference type="SUPFAM" id="SSF51445">
    <property type="entry name" value="(Trans)glycosidases"/>
    <property type="match status" value="1"/>
</dbReference>
<evidence type="ECO:0000256" key="8">
    <source>
        <dbReference type="SAM" id="Phobius"/>
    </source>
</evidence>
<comment type="catalytic activity">
    <reaction evidence="6">
        <text>[(1-&gt;3)-alpha-D-glucosyl](n) + UDP-alpha-D-glucose = [(1-&gt;3)-alpha-D-glucosyl](n+1) + UDP + H(+)</text>
        <dbReference type="Rhea" id="RHEA:19749"/>
        <dbReference type="Rhea" id="RHEA-COMP:11150"/>
        <dbReference type="Rhea" id="RHEA-COMP:11151"/>
        <dbReference type="ChEBI" id="CHEBI:15378"/>
        <dbReference type="ChEBI" id="CHEBI:28100"/>
        <dbReference type="ChEBI" id="CHEBI:58223"/>
        <dbReference type="ChEBI" id="CHEBI:58885"/>
        <dbReference type="EC" id="2.4.1.183"/>
    </reaction>
</comment>
<organism evidence="11 12">
    <name type="scientific">Penicillium decumbens</name>
    <dbReference type="NCBI Taxonomy" id="69771"/>
    <lineage>
        <taxon>Eukaryota</taxon>
        <taxon>Fungi</taxon>
        <taxon>Dikarya</taxon>
        <taxon>Ascomycota</taxon>
        <taxon>Pezizomycotina</taxon>
        <taxon>Eurotiomycetes</taxon>
        <taxon>Eurotiomycetidae</taxon>
        <taxon>Eurotiales</taxon>
        <taxon>Aspergillaceae</taxon>
        <taxon>Penicillium</taxon>
    </lineage>
</organism>
<proteinExistence type="inferred from homology"/>
<dbReference type="InterPro" id="IPR058655">
    <property type="entry name" value="Mok11-14/Ags1-like"/>
</dbReference>
<feature type="chain" id="PRO_5013048323" description="alpha-1,3-glucan synthase" evidence="9">
    <location>
        <begin position="19"/>
        <end position="2388"/>
    </location>
</feature>
<feature type="transmembrane region" description="Helical" evidence="8">
    <location>
        <begin position="2315"/>
        <end position="2337"/>
    </location>
</feature>
<dbReference type="CDD" id="cd11323">
    <property type="entry name" value="AmyAc_AGS"/>
    <property type="match status" value="1"/>
</dbReference>
<dbReference type="Pfam" id="PF26111">
    <property type="entry name" value="Ig_Mok13"/>
    <property type="match status" value="1"/>
</dbReference>
<dbReference type="Pfam" id="PF00128">
    <property type="entry name" value="Alpha-amylase"/>
    <property type="match status" value="1"/>
</dbReference>
<reference evidence="12" key="1">
    <citation type="journal article" date="2017" name="Nat. Microbiol.">
        <title>Global analysis of biosynthetic gene clusters reveals vast potential of secondary metabolite production in Penicillium species.</title>
        <authorList>
            <person name="Nielsen J.C."/>
            <person name="Grijseels S."/>
            <person name="Prigent S."/>
            <person name="Ji B."/>
            <person name="Dainat J."/>
            <person name="Nielsen K.F."/>
            <person name="Frisvad J.C."/>
            <person name="Workman M."/>
            <person name="Nielsen J."/>
        </authorList>
    </citation>
    <scope>NUCLEOTIDE SEQUENCE [LARGE SCALE GENOMIC DNA]</scope>
    <source>
        <strain evidence="12">IBT 11843</strain>
    </source>
</reference>
<dbReference type="InterPro" id="IPR058654">
    <property type="entry name" value="Mok11-14/Ags1-like_TM"/>
</dbReference>
<keyword evidence="8" id="KW-1133">Transmembrane helix</keyword>
<feature type="compositionally biased region" description="Polar residues" evidence="7">
    <location>
        <begin position="1767"/>
        <end position="1785"/>
    </location>
</feature>
<keyword evidence="9" id="KW-0732">Signal</keyword>
<feature type="compositionally biased region" description="Polar residues" evidence="7">
    <location>
        <begin position="1923"/>
        <end position="1937"/>
    </location>
</feature>
<feature type="transmembrane region" description="Helical" evidence="8">
    <location>
        <begin position="2061"/>
        <end position="2079"/>
    </location>
</feature>
<keyword evidence="5" id="KW-0961">Cell wall biogenesis/degradation</keyword>
<feature type="region of interest" description="Disordered" evidence="7">
    <location>
        <begin position="1765"/>
        <end position="1817"/>
    </location>
</feature>
<comment type="similarity">
    <text evidence="1">Belongs to the glycosyltransferase group 1 family.</text>
</comment>
<keyword evidence="3" id="KW-0328">Glycosyltransferase</keyword>
<dbReference type="PANTHER" id="PTHR47182:SF7">
    <property type="entry name" value="ALPHA-1,3-GLUCAN SYNTHASE"/>
    <property type="match status" value="1"/>
</dbReference>
<feature type="transmembrane region" description="Helical" evidence="8">
    <location>
        <begin position="2000"/>
        <end position="2019"/>
    </location>
</feature>
<dbReference type="GO" id="GO:0070600">
    <property type="term" value="P:fungal-type cell wall (1-&gt;3)-alpha-glucan biosynthetic process"/>
    <property type="evidence" value="ECO:0007669"/>
    <property type="project" value="TreeGrafter"/>
</dbReference>
<gene>
    <name evidence="11" type="ORF">PENDEC_c011G03498</name>
</gene>
<keyword evidence="8" id="KW-0472">Membrane</keyword>
<evidence type="ECO:0000256" key="4">
    <source>
        <dbReference type="ARBA" id="ARBA00022679"/>
    </source>
</evidence>
<dbReference type="Pfam" id="PF00534">
    <property type="entry name" value="Glycos_transf_1"/>
    <property type="match status" value="1"/>
</dbReference>
<dbReference type="Pfam" id="PF26127">
    <property type="entry name" value="12TM_Mok13"/>
    <property type="match status" value="1"/>
</dbReference>
<feature type="compositionally biased region" description="Low complexity" evidence="7">
    <location>
        <begin position="1786"/>
        <end position="1798"/>
    </location>
</feature>
<feature type="signal peptide" evidence="9">
    <location>
        <begin position="1"/>
        <end position="18"/>
    </location>
</feature>
<evidence type="ECO:0000256" key="2">
    <source>
        <dbReference type="ARBA" id="ARBA00012688"/>
    </source>
</evidence>
<feature type="transmembrane region" description="Helical" evidence="8">
    <location>
        <begin position="2131"/>
        <end position="2153"/>
    </location>
</feature>
<dbReference type="EC" id="2.4.1.183" evidence="2"/>
<dbReference type="OrthoDB" id="512920at2759"/>
<comment type="caution">
    <text evidence="11">The sequence shown here is derived from an EMBL/GenBank/DDBJ whole genome shotgun (WGS) entry which is preliminary data.</text>
</comment>
<keyword evidence="4" id="KW-0808">Transferase</keyword>
<dbReference type="Gene3D" id="3.20.20.80">
    <property type="entry name" value="Glycosidases"/>
    <property type="match status" value="1"/>
</dbReference>
<dbReference type="InterPro" id="IPR017853">
    <property type="entry name" value="GH"/>
</dbReference>
<dbReference type="FunFam" id="3.20.20.80:FF:000073">
    <property type="entry name" value="Alpha-1,3-glucan synthase Ags2"/>
    <property type="match status" value="1"/>
</dbReference>
<dbReference type="GO" id="GO:0009277">
    <property type="term" value="C:fungal-type cell wall"/>
    <property type="evidence" value="ECO:0007669"/>
    <property type="project" value="TreeGrafter"/>
</dbReference>
<protein>
    <recommendedName>
        <fullName evidence="2">alpha-1,3-glucan synthase</fullName>
        <ecNumber evidence="2">2.4.1.183</ecNumber>
    </recommendedName>
</protein>
<dbReference type="Pfam" id="PF26108">
    <property type="entry name" value="GH_Mok13"/>
    <property type="match status" value="1"/>
</dbReference>
<evidence type="ECO:0000256" key="3">
    <source>
        <dbReference type="ARBA" id="ARBA00022676"/>
    </source>
</evidence>
<evidence type="ECO:0000256" key="1">
    <source>
        <dbReference type="ARBA" id="ARBA00006122"/>
    </source>
</evidence>
<feature type="transmembrane region" description="Helical" evidence="8">
    <location>
        <begin position="2357"/>
        <end position="2380"/>
    </location>
</feature>
<dbReference type="Proteomes" id="UP000191522">
    <property type="component" value="Unassembled WGS sequence"/>
</dbReference>
<dbReference type="SUPFAM" id="SSF53756">
    <property type="entry name" value="UDP-Glycosyltransferase/glycogen phosphorylase"/>
    <property type="match status" value="1"/>
</dbReference>
<dbReference type="FunFam" id="3.40.50.2000:FF:000058">
    <property type="entry name" value="Alpha-1,3-glucan synthase Ags1"/>
    <property type="match status" value="1"/>
</dbReference>
<dbReference type="OMA" id="KYCQFGN"/>
<evidence type="ECO:0000256" key="9">
    <source>
        <dbReference type="SAM" id="SignalP"/>
    </source>
</evidence>
<feature type="transmembrane region" description="Helical" evidence="8">
    <location>
        <begin position="2213"/>
        <end position="2234"/>
    </location>
</feature>
<keyword evidence="8" id="KW-0812">Transmembrane</keyword>